<reference evidence="1 2" key="1">
    <citation type="submission" date="2014-04" db="EMBL/GenBank/DDBJ databases">
        <title>Draft genome sequence of Bacillus azotoformans MEV2011, a (co-) denitrifying strain unable to grow in the presence of oxygen.</title>
        <authorList>
            <person name="Nielsen M."/>
            <person name="Schreiber L."/>
            <person name="Finster K."/>
            <person name="Schramm A."/>
        </authorList>
    </citation>
    <scope>NUCLEOTIDE SEQUENCE [LARGE SCALE GENOMIC DNA]</scope>
    <source>
        <strain evidence="1 2">MEV2011</strain>
    </source>
</reference>
<evidence type="ECO:0000313" key="2">
    <source>
        <dbReference type="Proteomes" id="UP000027936"/>
    </source>
</evidence>
<name>A0A072NGN5_SCHAZ</name>
<comment type="caution">
    <text evidence="1">The sequence shown here is derived from an EMBL/GenBank/DDBJ whole genome shotgun (WGS) entry which is preliminary data.</text>
</comment>
<dbReference type="AlphaFoldDB" id="A0A072NGN5"/>
<protein>
    <submittedName>
        <fullName evidence="1">Uncharacterized protein</fullName>
    </submittedName>
</protein>
<gene>
    <name evidence="1" type="ORF">M670_03956</name>
</gene>
<dbReference type="Proteomes" id="UP000027936">
    <property type="component" value="Unassembled WGS sequence"/>
</dbReference>
<sequence length="117" mass="13672">MNEAAKHNRVATEQEALNASLETWEIMKGKADTETVIQYNQLIKGLDIKEEEYWTSYAIPYYVEAITINNIKKFVVGDDQSEEAISKWNEYKKDVTLKFKKETSIKIEELKKVHEIN</sequence>
<dbReference type="RefSeq" id="WP_152551286.1">
    <property type="nucleotide sequence ID" value="NZ_JJRY01000021.1"/>
</dbReference>
<organism evidence="1 2">
    <name type="scientific">Schinkia azotoformans MEV2011</name>
    <dbReference type="NCBI Taxonomy" id="1348973"/>
    <lineage>
        <taxon>Bacteria</taxon>
        <taxon>Bacillati</taxon>
        <taxon>Bacillota</taxon>
        <taxon>Bacilli</taxon>
        <taxon>Bacillales</taxon>
        <taxon>Bacillaceae</taxon>
        <taxon>Calidifontibacillus/Schinkia group</taxon>
        <taxon>Schinkia</taxon>
    </lineage>
</organism>
<dbReference type="PATRIC" id="fig|1348973.3.peg.3843"/>
<dbReference type="EMBL" id="JJRY01000021">
    <property type="protein sequence ID" value="KEF36874.1"/>
    <property type="molecule type" value="Genomic_DNA"/>
</dbReference>
<accession>A0A072NGN5</accession>
<proteinExistence type="predicted"/>
<evidence type="ECO:0000313" key="1">
    <source>
        <dbReference type="EMBL" id="KEF36874.1"/>
    </source>
</evidence>
<dbReference type="OrthoDB" id="2942586at2"/>